<accession>A0A9P5ZT80</accession>
<evidence type="ECO:0000313" key="3">
    <source>
        <dbReference type="Proteomes" id="UP000807025"/>
    </source>
</evidence>
<organism evidence="2 3">
    <name type="scientific">Pleurotus eryngii</name>
    <name type="common">Boletus of the steppes</name>
    <dbReference type="NCBI Taxonomy" id="5323"/>
    <lineage>
        <taxon>Eukaryota</taxon>
        <taxon>Fungi</taxon>
        <taxon>Dikarya</taxon>
        <taxon>Basidiomycota</taxon>
        <taxon>Agaricomycotina</taxon>
        <taxon>Agaricomycetes</taxon>
        <taxon>Agaricomycetidae</taxon>
        <taxon>Agaricales</taxon>
        <taxon>Pleurotineae</taxon>
        <taxon>Pleurotaceae</taxon>
        <taxon>Pleurotus</taxon>
    </lineage>
</organism>
<evidence type="ECO:0000313" key="2">
    <source>
        <dbReference type="EMBL" id="KAF9493504.1"/>
    </source>
</evidence>
<sequence>MTIGRTWHQRNNLAALFLKSDEASSAPIQYCAPMFEALVTPITRGGLAFDAGKSESDNPHILTPKAKNLPAELTALFPSQSGARKADFLTTLTIDGLRYTTASKHHGNSLVLVESHDGEFRAKVEYILKFDKQGPGDAWFVVRRFRKASIPKDPFDDWPDLGAQLLELTSQGRLELTHSSSIQSHLAMCTILWADRQVMVAISLSKHHILPNDDSDNTSNEEDMNVANMDLD</sequence>
<gene>
    <name evidence="2" type="ORF">BDN71DRAFT_1432417</name>
</gene>
<evidence type="ECO:0000256" key="1">
    <source>
        <dbReference type="SAM" id="MobiDB-lite"/>
    </source>
</evidence>
<feature type="region of interest" description="Disordered" evidence="1">
    <location>
        <begin position="211"/>
        <end position="232"/>
    </location>
</feature>
<feature type="compositionally biased region" description="Acidic residues" evidence="1">
    <location>
        <begin position="213"/>
        <end position="224"/>
    </location>
</feature>
<dbReference type="AlphaFoldDB" id="A0A9P5ZT80"/>
<comment type="caution">
    <text evidence="2">The sequence shown here is derived from an EMBL/GenBank/DDBJ whole genome shotgun (WGS) entry which is preliminary data.</text>
</comment>
<keyword evidence="3" id="KW-1185">Reference proteome</keyword>
<protein>
    <submittedName>
        <fullName evidence="2">Uncharacterized protein</fullName>
    </submittedName>
</protein>
<dbReference type="Proteomes" id="UP000807025">
    <property type="component" value="Unassembled WGS sequence"/>
</dbReference>
<name>A0A9P5ZT80_PLEER</name>
<reference evidence="2" key="1">
    <citation type="submission" date="2020-11" db="EMBL/GenBank/DDBJ databases">
        <authorList>
            <consortium name="DOE Joint Genome Institute"/>
            <person name="Ahrendt S."/>
            <person name="Riley R."/>
            <person name="Andreopoulos W."/>
            <person name="Labutti K."/>
            <person name="Pangilinan J."/>
            <person name="Ruiz-Duenas F.J."/>
            <person name="Barrasa J.M."/>
            <person name="Sanchez-Garcia M."/>
            <person name="Camarero S."/>
            <person name="Miyauchi S."/>
            <person name="Serrano A."/>
            <person name="Linde D."/>
            <person name="Babiker R."/>
            <person name="Drula E."/>
            <person name="Ayuso-Fernandez I."/>
            <person name="Pacheco R."/>
            <person name="Padilla G."/>
            <person name="Ferreira P."/>
            <person name="Barriuso J."/>
            <person name="Kellner H."/>
            <person name="Castanera R."/>
            <person name="Alfaro M."/>
            <person name="Ramirez L."/>
            <person name="Pisabarro A.G."/>
            <person name="Kuo A."/>
            <person name="Tritt A."/>
            <person name="Lipzen A."/>
            <person name="He G."/>
            <person name="Yan M."/>
            <person name="Ng V."/>
            <person name="Cullen D."/>
            <person name="Martin F."/>
            <person name="Rosso M.-N."/>
            <person name="Henrissat B."/>
            <person name="Hibbett D."/>
            <person name="Martinez A.T."/>
            <person name="Grigoriev I.V."/>
        </authorList>
    </citation>
    <scope>NUCLEOTIDE SEQUENCE</scope>
    <source>
        <strain evidence="2">ATCC 90797</strain>
    </source>
</reference>
<proteinExistence type="predicted"/>
<dbReference type="OrthoDB" id="3247418at2759"/>
<dbReference type="EMBL" id="MU154584">
    <property type="protein sequence ID" value="KAF9493504.1"/>
    <property type="molecule type" value="Genomic_DNA"/>
</dbReference>